<gene>
    <name evidence="1" type="ORF">Amon02_000568300</name>
</gene>
<sequence>MSTAYANFGRNIACALFSQIAQVVYTETLKSNLASVAKSGKVHQTAAVNLVSLADNSGLLKMFSKDDQLIIKGAFMKSIRYTFYFCIGLSALSLICSLLMPNARVPVNKDKNIATSESDIEKN</sequence>
<name>A0ACB5T7H9_AMBMO</name>
<comment type="caution">
    <text evidence="1">The sequence shown here is derived from an EMBL/GenBank/DDBJ whole genome shotgun (WGS) entry which is preliminary data.</text>
</comment>
<keyword evidence="2" id="KW-1185">Reference proteome</keyword>
<accession>A0ACB5T7H9</accession>
<organism evidence="1 2">
    <name type="scientific">Ambrosiozyma monospora</name>
    <name type="common">Yeast</name>
    <name type="synonym">Endomycopsis monosporus</name>
    <dbReference type="NCBI Taxonomy" id="43982"/>
    <lineage>
        <taxon>Eukaryota</taxon>
        <taxon>Fungi</taxon>
        <taxon>Dikarya</taxon>
        <taxon>Ascomycota</taxon>
        <taxon>Saccharomycotina</taxon>
        <taxon>Pichiomycetes</taxon>
        <taxon>Pichiales</taxon>
        <taxon>Pichiaceae</taxon>
        <taxon>Ambrosiozyma</taxon>
    </lineage>
</organism>
<dbReference type="Proteomes" id="UP001165064">
    <property type="component" value="Unassembled WGS sequence"/>
</dbReference>
<evidence type="ECO:0000313" key="2">
    <source>
        <dbReference type="Proteomes" id="UP001165064"/>
    </source>
</evidence>
<dbReference type="EMBL" id="BSXS01004267">
    <property type="protein sequence ID" value="GME82672.1"/>
    <property type="molecule type" value="Genomic_DNA"/>
</dbReference>
<protein>
    <submittedName>
        <fullName evidence="1">Unnamed protein product</fullName>
    </submittedName>
</protein>
<evidence type="ECO:0000313" key="1">
    <source>
        <dbReference type="EMBL" id="GME82672.1"/>
    </source>
</evidence>
<proteinExistence type="predicted"/>
<reference evidence="1" key="1">
    <citation type="submission" date="2023-04" db="EMBL/GenBank/DDBJ databases">
        <title>Ambrosiozyma monospora NBRC 10751.</title>
        <authorList>
            <person name="Ichikawa N."/>
            <person name="Sato H."/>
            <person name="Tonouchi N."/>
        </authorList>
    </citation>
    <scope>NUCLEOTIDE SEQUENCE</scope>
    <source>
        <strain evidence="1">NBRC 10751</strain>
    </source>
</reference>